<comment type="caution">
    <text evidence="1">The sequence shown here is derived from an EMBL/GenBank/DDBJ whole genome shotgun (WGS) entry which is preliminary data.</text>
</comment>
<evidence type="ECO:0000313" key="1">
    <source>
        <dbReference type="EMBL" id="MFC5647077.1"/>
    </source>
</evidence>
<protein>
    <submittedName>
        <fullName evidence="1">Uncharacterized protein</fullName>
    </submittedName>
</protein>
<accession>A0ABW0VMX0</accession>
<name>A0ABW0VMX0_9ACTN</name>
<reference evidence="2" key="1">
    <citation type="journal article" date="2019" name="Int. J. Syst. Evol. Microbiol.">
        <title>The Global Catalogue of Microorganisms (GCM) 10K type strain sequencing project: providing services to taxonomists for standard genome sequencing and annotation.</title>
        <authorList>
            <consortium name="The Broad Institute Genomics Platform"/>
            <consortium name="The Broad Institute Genome Sequencing Center for Infectious Disease"/>
            <person name="Wu L."/>
            <person name="Ma J."/>
        </authorList>
    </citation>
    <scope>NUCLEOTIDE SEQUENCE [LARGE SCALE GENOMIC DNA]</scope>
    <source>
        <strain evidence="2">CGMCC 4.1622</strain>
    </source>
</reference>
<dbReference type="Proteomes" id="UP001596066">
    <property type="component" value="Unassembled WGS sequence"/>
</dbReference>
<evidence type="ECO:0000313" key="2">
    <source>
        <dbReference type="Proteomes" id="UP001596066"/>
    </source>
</evidence>
<dbReference type="RefSeq" id="WP_346148925.1">
    <property type="nucleotide sequence ID" value="NZ_BAAAUA010000059.1"/>
</dbReference>
<dbReference type="EMBL" id="JBHSOC010000129">
    <property type="protein sequence ID" value="MFC5647077.1"/>
    <property type="molecule type" value="Genomic_DNA"/>
</dbReference>
<gene>
    <name evidence="1" type="ORF">ACFPZF_37765</name>
</gene>
<organism evidence="1 2">
    <name type="scientific">Kitasatospora cinereorecta</name>
    <dbReference type="NCBI Taxonomy" id="285560"/>
    <lineage>
        <taxon>Bacteria</taxon>
        <taxon>Bacillati</taxon>
        <taxon>Actinomycetota</taxon>
        <taxon>Actinomycetes</taxon>
        <taxon>Kitasatosporales</taxon>
        <taxon>Streptomycetaceae</taxon>
        <taxon>Kitasatospora</taxon>
    </lineage>
</organism>
<proteinExistence type="predicted"/>
<keyword evidence="2" id="KW-1185">Reference proteome</keyword>
<sequence>MIGDASLVTASALLALTAVTTAPRWIAWCRRTNADRDAWMGHYRQRHADAHHPMTRRQVLDRMRIAKELPDELLRFNEAVIEADRVLNAAIADLPQILQLVIHRMDRLPRRH</sequence>